<dbReference type="InterPro" id="IPR029058">
    <property type="entry name" value="AB_hydrolase_fold"/>
</dbReference>
<sequence length="375" mass="43471">MENKGNSFYGTSLKFLPSEVPQSTYEQYAYYVLAMLCDGAHNHWGKILHLPVFKALLIKNNPELLKCVRDVYREGFHHLFGQLTAMEQKPEYLTQAQIFLNNCMTFLPYFDLNSRETFRIPQWIENQRWEEVEYRIEPILMTSPKKGSHWFTKKSDLYYAYGFVPVDHSTAPCHLLFIGTPHPTHWGCWLGIKSDLQAHKTVGEALYRAGRDVLANWIARQNHEVHALGISLGGSISLLLGIDQGDKIKQVHAYNPAGLYHYKHHNDLDKWSAIKNKPYVRVIRQGNDPVSKLGLHKSEWDIFYLKPTKKKQGKIGILDHALNFAGEADTEFSHINPEDQNHNFRFFNKFVYGYARTALYRAAVLPYHYGVRPFL</sequence>
<dbReference type="EMBL" id="LNYW01000074">
    <property type="protein sequence ID" value="KTD56447.1"/>
    <property type="molecule type" value="Genomic_DNA"/>
</dbReference>
<organism evidence="1 2">
    <name type="scientific">Legionella shakespearei DSM 23087</name>
    <dbReference type="NCBI Taxonomy" id="1122169"/>
    <lineage>
        <taxon>Bacteria</taxon>
        <taxon>Pseudomonadati</taxon>
        <taxon>Pseudomonadota</taxon>
        <taxon>Gammaproteobacteria</taxon>
        <taxon>Legionellales</taxon>
        <taxon>Legionellaceae</taxon>
        <taxon>Legionella</taxon>
    </lineage>
</organism>
<dbReference type="AlphaFoldDB" id="A0A0W0YIH6"/>
<evidence type="ECO:0000313" key="2">
    <source>
        <dbReference type="Proteomes" id="UP000054600"/>
    </source>
</evidence>
<name>A0A0W0YIH6_9GAMM</name>
<dbReference type="SUPFAM" id="SSF53474">
    <property type="entry name" value="alpha/beta-Hydrolases"/>
    <property type="match status" value="1"/>
</dbReference>
<proteinExistence type="predicted"/>
<dbReference type="STRING" id="1122169.Lsha_2846"/>
<reference evidence="1 2" key="1">
    <citation type="submission" date="2015-11" db="EMBL/GenBank/DDBJ databases">
        <title>Genomic analysis of 38 Legionella species identifies large and diverse effector repertoires.</title>
        <authorList>
            <person name="Burstein D."/>
            <person name="Amaro F."/>
            <person name="Zusman T."/>
            <person name="Lifshitz Z."/>
            <person name="Cohen O."/>
            <person name="Gilbert J.A."/>
            <person name="Pupko T."/>
            <person name="Shuman H.A."/>
            <person name="Segal G."/>
        </authorList>
    </citation>
    <scope>NUCLEOTIDE SEQUENCE [LARGE SCALE GENOMIC DNA]</scope>
    <source>
        <strain evidence="1 2">ATCC 49655</strain>
    </source>
</reference>
<evidence type="ECO:0008006" key="3">
    <source>
        <dbReference type="Google" id="ProtNLM"/>
    </source>
</evidence>
<dbReference type="PATRIC" id="fig|1122169.6.peg.3271"/>
<dbReference type="eggNOG" id="ENOG5032B1S">
    <property type="taxonomic scope" value="Bacteria"/>
</dbReference>
<keyword evidence="2" id="KW-1185">Reference proteome</keyword>
<dbReference type="Proteomes" id="UP000054600">
    <property type="component" value="Unassembled WGS sequence"/>
</dbReference>
<evidence type="ECO:0000313" key="1">
    <source>
        <dbReference type="EMBL" id="KTD56447.1"/>
    </source>
</evidence>
<gene>
    <name evidence="1" type="ORF">Lsha_2846</name>
</gene>
<protein>
    <recommendedName>
        <fullName evidence="3">Alpha/beta hydrolase family protein</fullName>
    </recommendedName>
</protein>
<dbReference type="OrthoDB" id="5645591at2"/>
<comment type="caution">
    <text evidence="1">The sequence shown here is derived from an EMBL/GenBank/DDBJ whole genome shotgun (WGS) entry which is preliminary data.</text>
</comment>
<accession>A0A0W0YIH6</accession>
<dbReference type="RefSeq" id="WP_018576542.1">
    <property type="nucleotide sequence ID" value="NZ_KB892387.1"/>
</dbReference>